<dbReference type="GO" id="GO:0051764">
    <property type="term" value="P:actin crosslink formation"/>
    <property type="evidence" value="ECO:0007669"/>
    <property type="project" value="TreeGrafter"/>
</dbReference>
<dbReference type="Pfam" id="PF18060">
    <property type="entry name" value="F_actin_bund_C"/>
    <property type="match status" value="1"/>
</dbReference>
<dbReference type="PROSITE" id="PS00018">
    <property type="entry name" value="EF_HAND_1"/>
    <property type="match status" value="1"/>
</dbReference>
<feature type="domain" description="EF-hand" evidence="4">
    <location>
        <begin position="75"/>
        <end position="110"/>
    </location>
</feature>
<keyword evidence="1" id="KW-0106">Calcium</keyword>
<proteinExistence type="predicted"/>
<sequence>MSAGEDKVKAKLRELGTRSQDEQANFFVRAFGNSISPTEVAAVAKQFDAITGKQKAKEIEEPQALKLLTEEGRTLTLVEFRKAFRSIDVDCNGRLSLTEFLLFKYNKRAPELFQDRGENDLVAQLDKAEQLEEHMAALKLQRENKIKELQERIAIGGVKGMRAKHELEALLASDDSQLKEQEMHARSIKQRAEKAVTDHDPFEAQKQALKNEEEQRKREEMARRKQSAERLRAKGAAFGL</sequence>
<organism evidence="6">
    <name type="scientific">Salpingoeca rosetta (strain ATCC 50818 / BSB-021)</name>
    <dbReference type="NCBI Taxonomy" id="946362"/>
    <lineage>
        <taxon>Eukaryota</taxon>
        <taxon>Choanoflagellata</taxon>
        <taxon>Craspedida</taxon>
        <taxon>Salpingoecidae</taxon>
        <taxon>Salpingoeca</taxon>
    </lineage>
</organism>
<feature type="compositionally biased region" description="Basic and acidic residues" evidence="3">
    <location>
        <begin position="188"/>
        <end position="232"/>
    </location>
</feature>
<evidence type="ECO:0000256" key="1">
    <source>
        <dbReference type="ARBA" id="ARBA00022837"/>
    </source>
</evidence>
<evidence type="ECO:0000313" key="5">
    <source>
        <dbReference type="EMBL" id="EGD74616.1"/>
    </source>
</evidence>
<dbReference type="GeneID" id="16073446"/>
<reference evidence="5" key="1">
    <citation type="submission" date="2009-08" db="EMBL/GenBank/DDBJ databases">
        <title>Annotation of Salpingoeca rosetta.</title>
        <authorList>
            <consortium name="The Broad Institute Genome Sequencing Platform"/>
            <person name="Russ C."/>
            <person name="Cuomo C."/>
            <person name="Burger G."/>
            <person name="Gray M.W."/>
            <person name="Holland P.W.H."/>
            <person name="King N."/>
            <person name="Lang F.B.F."/>
            <person name="Roger A.J."/>
            <person name="Ruiz-Trillo I."/>
            <person name="Young S.K."/>
            <person name="Zeng Q."/>
            <person name="Gargeya S."/>
            <person name="Alvarado L."/>
            <person name="Berlin A."/>
            <person name="Chapman S.B."/>
            <person name="Chen Z."/>
            <person name="Freedman E."/>
            <person name="Gellesch M."/>
            <person name="Goldberg J."/>
            <person name="Griggs A."/>
            <person name="Gujja S."/>
            <person name="Heilman E."/>
            <person name="Heiman D."/>
            <person name="Howarth C."/>
            <person name="Mehta T."/>
            <person name="Neiman D."/>
            <person name="Pearson M."/>
            <person name="Roberts A."/>
            <person name="Saif S."/>
            <person name="Shea T."/>
            <person name="Shenoy N."/>
            <person name="Sisk P."/>
            <person name="Stolte C."/>
            <person name="Sykes S."/>
            <person name="White J."/>
            <person name="Yandava C."/>
            <person name="Haas B."/>
            <person name="Nusbaum C."/>
            <person name="Birren B."/>
        </authorList>
    </citation>
    <scope>NUCLEOTIDE SEQUENCE [LARGE SCALE GENOMIC DNA]</scope>
    <source>
        <strain evidence="5">ATCC 50818</strain>
    </source>
</reference>
<dbReference type="InParanoid" id="F2UDC1"/>
<dbReference type="OrthoDB" id="29877at2759"/>
<dbReference type="PANTHER" id="PTHR37009:SF2">
    <property type="entry name" value="TOLA PROTEIN"/>
    <property type="match status" value="1"/>
</dbReference>
<dbReference type="AlphaFoldDB" id="F2UDC1"/>
<dbReference type="InterPro" id="IPR018247">
    <property type="entry name" value="EF_Hand_1_Ca_BS"/>
</dbReference>
<dbReference type="EMBL" id="GL832969">
    <property type="protein sequence ID" value="EGD74616.1"/>
    <property type="molecule type" value="Genomic_DNA"/>
</dbReference>
<dbReference type="InterPro" id="IPR040810">
    <property type="entry name" value="F_actin_bund_C"/>
</dbReference>
<dbReference type="eggNOG" id="ENOG502S0Q1">
    <property type="taxonomic scope" value="Eukaryota"/>
</dbReference>
<name>F2UDC1_SALR5</name>
<dbReference type="GO" id="GO:0051015">
    <property type="term" value="F:actin filament binding"/>
    <property type="evidence" value="ECO:0007669"/>
    <property type="project" value="TreeGrafter"/>
</dbReference>
<dbReference type="GO" id="GO:0030046">
    <property type="term" value="P:parallel actin filament bundle assembly"/>
    <property type="evidence" value="ECO:0007669"/>
    <property type="project" value="TreeGrafter"/>
</dbReference>
<dbReference type="InterPro" id="IPR011992">
    <property type="entry name" value="EF-hand-dom_pair"/>
</dbReference>
<keyword evidence="2" id="KW-0175">Coiled coil</keyword>
<evidence type="ECO:0000259" key="4">
    <source>
        <dbReference type="PROSITE" id="PS50222"/>
    </source>
</evidence>
<dbReference type="Proteomes" id="UP000007799">
    <property type="component" value="Unassembled WGS sequence"/>
</dbReference>
<dbReference type="RefSeq" id="XP_004992873.1">
    <property type="nucleotide sequence ID" value="XM_004992816.1"/>
</dbReference>
<feature type="region of interest" description="Disordered" evidence="3">
    <location>
        <begin position="188"/>
        <end position="240"/>
    </location>
</feature>
<protein>
    <recommendedName>
        <fullName evidence="4">EF-hand domain-containing protein</fullName>
    </recommendedName>
</protein>
<evidence type="ECO:0000313" key="6">
    <source>
        <dbReference type="Proteomes" id="UP000007799"/>
    </source>
</evidence>
<dbReference type="OMA" id="WWIEREL"/>
<dbReference type="PANTHER" id="PTHR37009">
    <property type="entry name" value="EF-HAND DOMAIN-CONTAINING PROTEIN"/>
    <property type="match status" value="1"/>
</dbReference>
<feature type="coiled-coil region" evidence="2">
    <location>
        <begin position="121"/>
        <end position="148"/>
    </location>
</feature>
<accession>F2UDC1</accession>
<dbReference type="Gene3D" id="1.10.238.10">
    <property type="entry name" value="EF-hand"/>
    <property type="match status" value="1"/>
</dbReference>
<dbReference type="PROSITE" id="PS50222">
    <property type="entry name" value="EF_HAND_2"/>
    <property type="match status" value="1"/>
</dbReference>
<dbReference type="GO" id="GO:0030863">
    <property type="term" value="C:cortical cytoskeleton"/>
    <property type="evidence" value="ECO:0007669"/>
    <property type="project" value="TreeGrafter"/>
</dbReference>
<evidence type="ECO:0000256" key="2">
    <source>
        <dbReference type="SAM" id="Coils"/>
    </source>
</evidence>
<evidence type="ECO:0000256" key="3">
    <source>
        <dbReference type="SAM" id="MobiDB-lite"/>
    </source>
</evidence>
<dbReference type="InterPro" id="IPR053356">
    <property type="entry name" value="Calcium-reg_actin-bundling"/>
</dbReference>
<keyword evidence="6" id="KW-1185">Reference proteome</keyword>
<dbReference type="InterPro" id="IPR002048">
    <property type="entry name" value="EF_hand_dom"/>
</dbReference>
<dbReference type="KEGG" id="sre:PTSG_05980"/>
<gene>
    <name evidence="5" type="ORF">PTSG_05980</name>
</gene>
<dbReference type="SUPFAM" id="SSF47473">
    <property type="entry name" value="EF-hand"/>
    <property type="match status" value="1"/>
</dbReference>
<dbReference type="GO" id="GO:0005509">
    <property type="term" value="F:calcium ion binding"/>
    <property type="evidence" value="ECO:0007669"/>
    <property type="project" value="InterPro"/>
</dbReference>